<dbReference type="GO" id="GO:0004674">
    <property type="term" value="F:protein serine/threonine kinase activity"/>
    <property type="evidence" value="ECO:0007669"/>
    <property type="project" value="UniProtKB-KW"/>
</dbReference>
<dbReference type="Pfam" id="PF00069">
    <property type="entry name" value="Pkinase"/>
    <property type="match status" value="1"/>
</dbReference>
<keyword evidence="5" id="KW-0067">ATP-binding</keyword>
<name>A0A9Q0GLP4_9MAGN</name>
<evidence type="ECO:0000256" key="3">
    <source>
        <dbReference type="ARBA" id="ARBA00022741"/>
    </source>
</evidence>
<dbReference type="InterPro" id="IPR050205">
    <property type="entry name" value="CDPK_Ser/Thr_kinases"/>
</dbReference>
<keyword evidence="1" id="KW-0723">Serine/threonine-protein kinase</keyword>
<dbReference type="AlphaFoldDB" id="A0A9Q0GLP4"/>
<dbReference type="Proteomes" id="UP001141806">
    <property type="component" value="Unassembled WGS sequence"/>
</dbReference>
<dbReference type="OrthoDB" id="1435876at2759"/>
<dbReference type="SUPFAM" id="SSF56112">
    <property type="entry name" value="Protein kinase-like (PK-like)"/>
    <property type="match status" value="1"/>
</dbReference>
<evidence type="ECO:0000256" key="4">
    <source>
        <dbReference type="ARBA" id="ARBA00022777"/>
    </source>
</evidence>
<dbReference type="InterPro" id="IPR011009">
    <property type="entry name" value="Kinase-like_dom_sf"/>
</dbReference>
<evidence type="ECO:0000313" key="9">
    <source>
        <dbReference type="Proteomes" id="UP001141806"/>
    </source>
</evidence>
<dbReference type="Gene3D" id="1.10.510.10">
    <property type="entry name" value="Transferase(Phosphotransferase) domain 1"/>
    <property type="match status" value="1"/>
</dbReference>
<keyword evidence="3" id="KW-0547">Nucleotide-binding</keyword>
<reference evidence="8" key="1">
    <citation type="journal article" date="2023" name="Plant J.">
        <title>The genome of the king protea, Protea cynaroides.</title>
        <authorList>
            <person name="Chang J."/>
            <person name="Duong T.A."/>
            <person name="Schoeman C."/>
            <person name="Ma X."/>
            <person name="Roodt D."/>
            <person name="Barker N."/>
            <person name="Li Z."/>
            <person name="Van de Peer Y."/>
            <person name="Mizrachi E."/>
        </authorList>
    </citation>
    <scope>NUCLEOTIDE SEQUENCE</scope>
    <source>
        <tissue evidence="8">Young leaves</tissue>
    </source>
</reference>
<comment type="caution">
    <text evidence="8">The sequence shown here is derived from an EMBL/GenBank/DDBJ whole genome shotgun (WGS) entry which is preliminary data.</text>
</comment>
<keyword evidence="2" id="KW-0808">Transferase</keyword>
<proteinExistence type="predicted"/>
<evidence type="ECO:0000256" key="5">
    <source>
        <dbReference type="ARBA" id="ARBA00022840"/>
    </source>
</evidence>
<evidence type="ECO:0000256" key="1">
    <source>
        <dbReference type="ARBA" id="ARBA00022527"/>
    </source>
</evidence>
<dbReference type="PROSITE" id="PS50011">
    <property type="entry name" value="PROTEIN_KINASE_DOM"/>
    <property type="match status" value="1"/>
</dbReference>
<dbReference type="PANTHER" id="PTHR24349">
    <property type="entry name" value="SERINE/THREONINE-PROTEIN KINASE"/>
    <property type="match status" value="1"/>
</dbReference>
<accession>A0A9Q0GLP4</accession>
<dbReference type="Gene3D" id="3.30.200.20">
    <property type="entry name" value="Phosphorylase Kinase, domain 1"/>
    <property type="match status" value="1"/>
</dbReference>
<evidence type="ECO:0000259" key="7">
    <source>
        <dbReference type="PROSITE" id="PS50011"/>
    </source>
</evidence>
<gene>
    <name evidence="8" type="ORF">NE237_026780</name>
</gene>
<keyword evidence="9" id="KW-1185">Reference proteome</keyword>
<feature type="region of interest" description="Disordered" evidence="6">
    <location>
        <begin position="70"/>
        <end position="125"/>
    </location>
</feature>
<organism evidence="8 9">
    <name type="scientific">Protea cynaroides</name>
    <dbReference type="NCBI Taxonomy" id="273540"/>
    <lineage>
        <taxon>Eukaryota</taxon>
        <taxon>Viridiplantae</taxon>
        <taxon>Streptophyta</taxon>
        <taxon>Embryophyta</taxon>
        <taxon>Tracheophyta</taxon>
        <taxon>Spermatophyta</taxon>
        <taxon>Magnoliopsida</taxon>
        <taxon>Proteales</taxon>
        <taxon>Proteaceae</taxon>
        <taxon>Protea</taxon>
    </lineage>
</organism>
<dbReference type="EMBL" id="JAMYWD010000012">
    <property type="protein sequence ID" value="KAJ4949948.1"/>
    <property type="molecule type" value="Genomic_DNA"/>
</dbReference>
<dbReference type="InterPro" id="IPR000719">
    <property type="entry name" value="Prot_kinase_dom"/>
</dbReference>
<dbReference type="GO" id="GO:0005524">
    <property type="term" value="F:ATP binding"/>
    <property type="evidence" value="ECO:0007669"/>
    <property type="project" value="UniProtKB-KW"/>
</dbReference>
<evidence type="ECO:0000256" key="2">
    <source>
        <dbReference type="ARBA" id="ARBA00022679"/>
    </source>
</evidence>
<evidence type="ECO:0000256" key="6">
    <source>
        <dbReference type="SAM" id="MobiDB-lite"/>
    </source>
</evidence>
<evidence type="ECO:0000313" key="8">
    <source>
        <dbReference type="EMBL" id="KAJ4949948.1"/>
    </source>
</evidence>
<keyword evidence="4" id="KW-0418">Kinase</keyword>
<protein>
    <recommendedName>
        <fullName evidence="7">Protein kinase domain-containing protein</fullName>
    </recommendedName>
</protein>
<sequence length="213" mass="23521">MKKLRMAIDIKDVRREVVIMYSLPDHPNIIRFRATYEDNKAVHFIMELCEGGQLFDKLVARGHYSKRATANVKTPWPPNPEPHPSSLSSPSPPTTSSPPVGHLLEVPVSQPDNRGHVQSRSSSSLVSSAITGYENPCMQPLVSNPSVGSKSSPVDDAFGLLPDSTEHVPLAVLPAPNTWDGNDNYTSGEVWYSRKMENPASLHSSDEENFEFE</sequence>
<feature type="domain" description="Protein kinase" evidence="7">
    <location>
        <begin position="1"/>
        <end position="213"/>
    </location>
</feature>